<dbReference type="PANTHER" id="PTHR46517">
    <property type="entry name" value="FRUCTOSE-2,6-BISPHOSPHATASE TIGAR"/>
    <property type="match status" value="1"/>
</dbReference>
<dbReference type="GO" id="GO:0043456">
    <property type="term" value="P:regulation of pentose-phosphate shunt"/>
    <property type="evidence" value="ECO:0007669"/>
    <property type="project" value="TreeGrafter"/>
</dbReference>
<dbReference type="SUPFAM" id="SSF53254">
    <property type="entry name" value="Phosphoglycerate mutase-like"/>
    <property type="match status" value="1"/>
</dbReference>
<feature type="active site" description="Tele-phosphohistidine intermediate" evidence="2">
    <location>
        <position position="11"/>
    </location>
</feature>
<evidence type="ECO:0000313" key="5">
    <source>
        <dbReference type="Proteomes" id="UP000006352"/>
    </source>
</evidence>
<sequence>MIIARVYIVRHGETEENRLGIMQGQLDTKLNALGVKQAQLAAGALERVPFDKAYSSDLDRAAKVQYALTAEIILQAHPGVVLEKEVALRERNLGDWQGHKLDNRGSPPANIEPLTDFTLRAARWWTDTIIARVVSMRSESDGRKGQIEPSCALVVSHGGYISRLIEGLALTGRIKYAGDVKVNTKCWNASISVVDVDEYGQGVLIAYSDTTHLKGGFIDGLADAYEQ</sequence>
<proteinExistence type="predicted"/>
<evidence type="ECO:0008006" key="6">
    <source>
        <dbReference type="Google" id="ProtNLM"/>
    </source>
</evidence>
<dbReference type="Pfam" id="PF00300">
    <property type="entry name" value="His_Phos_1"/>
    <property type="match status" value="1"/>
</dbReference>
<dbReference type="GeneID" id="24094920"/>
<dbReference type="Gene3D" id="3.40.50.1240">
    <property type="entry name" value="Phosphoglycerate mutase-like"/>
    <property type="match status" value="1"/>
</dbReference>
<dbReference type="InterPro" id="IPR051695">
    <property type="entry name" value="Phosphoglycerate_Mutase"/>
</dbReference>
<dbReference type="PANTHER" id="PTHR46517:SF1">
    <property type="entry name" value="FRUCTOSE-2,6-BISPHOSPHATASE TIGAR"/>
    <property type="match status" value="1"/>
</dbReference>
<dbReference type="RefSeq" id="XP_012179270.1">
    <property type="nucleotide sequence ID" value="XM_012323880.1"/>
</dbReference>
<evidence type="ECO:0000313" key="4">
    <source>
        <dbReference type="EMBL" id="CCM00009.1"/>
    </source>
</evidence>
<evidence type="ECO:0000256" key="1">
    <source>
        <dbReference type="ARBA" id="ARBA00022801"/>
    </source>
</evidence>
<dbReference type="GO" id="GO:0045820">
    <property type="term" value="P:negative regulation of glycolytic process"/>
    <property type="evidence" value="ECO:0007669"/>
    <property type="project" value="TreeGrafter"/>
</dbReference>
<keyword evidence="5" id="KW-1185">Reference proteome</keyword>
<dbReference type="InterPro" id="IPR029033">
    <property type="entry name" value="His_PPase_superfam"/>
</dbReference>
<dbReference type="HOGENOM" id="CLU_033323_9_2_1"/>
<protein>
    <recommendedName>
        <fullName evidence="6">Phosphoglycerate mutase</fullName>
    </recommendedName>
</protein>
<dbReference type="AlphaFoldDB" id="J4H1M0"/>
<dbReference type="STRING" id="599839.J4H1M0"/>
<feature type="active site" description="Proton donor/acceptor" evidence="2">
    <location>
        <position position="90"/>
    </location>
</feature>
<dbReference type="GO" id="GO:0004331">
    <property type="term" value="F:fructose-2,6-bisphosphate 2-phosphatase activity"/>
    <property type="evidence" value="ECO:0007669"/>
    <property type="project" value="TreeGrafter"/>
</dbReference>
<dbReference type="InParanoid" id="J4H1M0"/>
<dbReference type="Proteomes" id="UP000006352">
    <property type="component" value="Unassembled WGS sequence"/>
</dbReference>
<dbReference type="InterPro" id="IPR001345">
    <property type="entry name" value="PG/BPGM_mutase_AS"/>
</dbReference>
<name>J4H1M0_9APHY</name>
<dbReference type="OrthoDB" id="354304at2759"/>
<dbReference type="SMART" id="SM00855">
    <property type="entry name" value="PGAM"/>
    <property type="match status" value="1"/>
</dbReference>
<evidence type="ECO:0000256" key="2">
    <source>
        <dbReference type="PIRSR" id="PIRSR613078-1"/>
    </source>
</evidence>
<gene>
    <name evidence="4" type="ORF">FIBRA_02034</name>
</gene>
<organism evidence="4 5">
    <name type="scientific">Fibroporia radiculosa</name>
    <dbReference type="NCBI Taxonomy" id="599839"/>
    <lineage>
        <taxon>Eukaryota</taxon>
        <taxon>Fungi</taxon>
        <taxon>Dikarya</taxon>
        <taxon>Basidiomycota</taxon>
        <taxon>Agaricomycotina</taxon>
        <taxon>Agaricomycetes</taxon>
        <taxon>Polyporales</taxon>
        <taxon>Fibroporiaceae</taxon>
        <taxon>Fibroporia</taxon>
    </lineage>
</organism>
<accession>J4H1M0</accession>
<dbReference type="InterPro" id="IPR013078">
    <property type="entry name" value="His_Pase_superF_clade-1"/>
</dbReference>
<feature type="binding site" evidence="3">
    <location>
        <position position="60"/>
    </location>
    <ligand>
        <name>substrate</name>
    </ligand>
</feature>
<reference evidence="4 5" key="1">
    <citation type="journal article" date="2012" name="Appl. Environ. Microbiol.">
        <title>Short-read sequencing for genomic analysis of the brown rot fungus Fibroporia radiculosa.</title>
        <authorList>
            <person name="Tang J.D."/>
            <person name="Perkins A.D."/>
            <person name="Sonstegard T.S."/>
            <person name="Schroeder S.G."/>
            <person name="Burgess S.C."/>
            <person name="Diehl S.V."/>
        </authorList>
    </citation>
    <scope>NUCLEOTIDE SEQUENCE [LARGE SCALE GENOMIC DNA]</scope>
    <source>
        <strain evidence="4 5">TFFH 294</strain>
    </source>
</reference>
<dbReference type="EMBL" id="HE796959">
    <property type="protein sequence ID" value="CCM00009.1"/>
    <property type="molecule type" value="Genomic_DNA"/>
</dbReference>
<dbReference type="PROSITE" id="PS00175">
    <property type="entry name" value="PG_MUTASE"/>
    <property type="match status" value="1"/>
</dbReference>
<evidence type="ECO:0000256" key="3">
    <source>
        <dbReference type="PIRSR" id="PIRSR613078-2"/>
    </source>
</evidence>
<dbReference type="GO" id="GO:0005829">
    <property type="term" value="C:cytosol"/>
    <property type="evidence" value="ECO:0007669"/>
    <property type="project" value="TreeGrafter"/>
</dbReference>
<feature type="binding site" evidence="3">
    <location>
        <begin position="10"/>
        <end position="17"/>
    </location>
    <ligand>
        <name>substrate</name>
    </ligand>
</feature>
<keyword evidence="1" id="KW-0378">Hydrolase</keyword>
<dbReference type="CDD" id="cd07067">
    <property type="entry name" value="HP_PGM_like"/>
    <property type="match status" value="1"/>
</dbReference>
<dbReference type="FunCoup" id="J4H1M0">
    <property type="interactions" value="266"/>
</dbReference>